<dbReference type="GO" id="GO:0006310">
    <property type="term" value="P:DNA recombination"/>
    <property type="evidence" value="ECO:0007669"/>
    <property type="project" value="UniProtKB-KW"/>
</dbReference>
<dbReference type="Proteomes" id="UP001245184">
    <property type="component" value="Unassembled WGS sequence"/>
</dbReference>
<dbReference type="Gene3D" id="1.10.443.10">
    <property type="entry name" value="Intergrase catalytic core"/>
    <property type="match status" value="1"/>
</dbReference>
<dbReference type="EMBL" id="JAVIZN010000002">
    <property type="protein sequence ID" value="MDR6205363.1"/>
    <property type="molecule type" value="Genomic_DNA"/>
</dbReference>
<sequence>MKSDAHISRHLPHPAADSPFAHLDYLVSRMLTSASKDKKKKLKYSSTYYREFVAATLGPQHLLDILVDWREDSLADFQRWVEFQNPPGKDSSLSTFTVRQIVSGVKSIMDYAYANRYVDVRVYGLTRPHGHRATFLRSSYSDEELRLVLEALQPAIQWSLKLSEGYQPTGKGSAPFGKASTFHKREDLLWYWRNVVKNPSVTRRHVERTEHYFYQSVTRAFGSWGEFLAVAAAQDKTPTVLASHFAEGEDPRMKPMDFSDPDNMVWYFENVMQCKPIASTELSRKCSPLADAVRARYRDVESWYRSMGTTLYIDHDVVIPLLYKLASETGLNAECLLTLRRDCFVKDDALTGQNYIVYWKSRSAGENRLPVTFLDDDDAIEVSDDKDEPVKHVRPLNIKQSIVIEKTVKKILALTAPLAERAPADAHDLLFLYELRGGGQLGTVGPLTAGVVSKWSRNFFFNGKKRDIRSPTGVVNISRFRPTLVTEMVKRGHDIFDLSVVMGHSSVFTTATYLDKHGLEPHFEREMRSQLDQIRKNHHEIQQAASLKPESSAIIRVYPTSGLCGCRDPFNPPERIKRATNFEEGKACGYYSMCLTCKHVVITEQFLPRLFKHLYILELELDKGLGSEPLRDQLYQRQISVLRQVLSPDFLFSVPALKNADEHSKYLIDELHDDFLFH</sequence>
<keyword evidence="1" id="KW-0233">DNA recombination</keyword>
<comment type="caution">
    <text evidence="2">The sequence shown here is derived from an EMBL/GenBank/DDBJ whole genome shotgun (WGS) entry which is preliminary data.</text>
</comment>
<organism evidence="2 3">
    <name type="scientific">Paraburkholderia graminis</name>
    <dbReference type="NCBI Taxonomy" id="60548"/>
    <lineage>
        <taxon>Bacteria</taxon>
        <taxon>Pseudomonadati</taxon>
        <taxon>Pseudomonadota</taxon>
        <taxon>Betaproteobacteria</taxon>
        <taxon>Burkholderiales</taxon>
        <taxon>Burkholderiaceae</taxon>
        <taxon>Paraburkholderia</taxon>
    </lineage>
</organism>
<evidence type="ECO:0000313" key="2">
    <source>
        <dbReference type="EMBL" id="MDR6205363.1"/>
    </source>
</evidence>
<dbReference type="AlphaFoldDB" id="A0ABD5CJX8"/>
<evidence type="ECO:0000313" key="3">
    <source>
        <dbReference type="Proteomes" id="UP001245184"/>
    </source>
</evidence>
<reference evidence="2 3" key="1">
    <citation type="submission" date="2023-08" db="EMBL/GenBank/DDBJ databases">
        <title>Genome sequencing of plant associated microbes to promote plant fitness in Sorghum bicolor and Oryza sativa.</title>
        <authorList>
            <person name="Coleman-Derr D."/>
        </authorList>
    </citation>
    <scope>NUCLEOTIDE SEQUENCE [LARGE SCALE GENOMIC DNA]</scope>
    <source>
        <strain evidence="2 3">SLBN-33</strain>
    </source>
</reference>
<name>A0ABD5CJX8_9BURK</name>
<evidence type="ECO:0000256" key="1">
    <source>
        <dbReference type="ARBA" id="ARBA00023172"/>
    </source>
</evidence>
<dbReference type="InterPro" id="IPR011010">
    <property type="entry name" value="DNA_brk_join_enz"/>
</dbReference>
<dbReference type="InterPro" id="IPR013762">
    <property type="entry name" value="Integrase-like_cat_sf"/>
</dbReference>
<dbReference type="SUPFAM" id="SSF56349">
    <property type="entry name" value="DNA breaking-rejoining enzymes"/>
    <property type="match status" value="1"/>
</dbReference>
<accession>A0ABD5CJX8</accession>
<gene>
    <name evidence="2" type="ORF">QF025_004083</name>
</gene>
<proteinExistence type="predicted"/>
<protein>
    <submittedName>
        <fullName evidence="2">Integrase</fullName>
    </submittedName>
</protein>